<dbReference type="GO" id="GO:0006269">
    <property type="term" value="P:DNA replication, synthesis of primer"/>
    <property type="evidence" value="ECO:0007669"/>
    <property type="project" value="UniProtKB-KW"/>
</dbReference>
<dbReference type="GO" id="GO:0005524">
    <property type="term" value="F:ATP binding"/>
    <property type="evidence" value="ECO:0007669"/>
    <property type="project" value="UniProtKB-UniRule"/>
</dbReference>
<evidence type="ECO:0000256" key="4">
    <source>
        <dbReference type="ARBA" id="ARBA00022741"/>
    </source>
</evidence>
<comment type="subunit">
    <text evidence="12">Component of the replication restart primosome.</text>
</comment>
<dbReference type="InterPro" id="IPR014001">
    <property type="entry name" value="Helicase_ATP-bd"/>
</dbReference>
<keyword evidence="1 12" id="KW-0639">Primosome</keyword>
<keyword evidence="4 12" id="KW-0547">Nucleotide-binding</keyword>
<comment type="similarity">
    <text evidence="12">Belongs to the helicase family. PriA subfamily.</text>
</comment>
<reference evidence="15 16" key="1">
    <citation type="submission" date="2018-10" db="EMBL/GenBank/DDBJ databases">
        <title>Butyricimonas faecalis sp. nov., isolated from human faeces and emended description of the genus Butyricimonas.</title>
        <authorList>
            <person name="Le Roy T."/>
            <person name="Van der Smissen P."/>
            <person name="Paquot A."/>
            <person name="Delzenne N."/>
            <person name="Muccioli G."/>
            <person name="Collet J.-F."/>
            <person name="Cani P.D."/>
        </authorList>
    </citation>
    <scope>NUCLEOTIDE SEQUENCE [LARGE SCALE GENOMIC DNA]</scope>
    <source>
        <strain evidence="15 16">H184</strain>
    </source>
</reference>
<organism evidence="15 16">
    <name type="scientific">Butyricimonas faecalis</name>
    <dbReference type="NCBI Taxonomy" id="2093856"/>
    <lineage>
        <taxon>Bacteria</taxon>
        <taxon>Pseudomonadati</taxon>
        <taxon>Bacteroidota</taxon>
        <taxon>Bacteroidia</taxon>
        <taxon>Bacteroidales</taxon>
        <taxon>Odoribacteraceae</taxon>
        <taxon>Butyricimonas</taxon>
    </lineage>
</organism>
<sequence length="818" mass="93860">MLYADVIIPLGVESFFTYSVPEEYEHSVTVGTLVVVSFVKNKRYTGVVYALHTNPPVGFETKPIERVIEEGFALSASHLKFLLWLSEYYMTPPGEVTRAALPVSMRLESYTSLSLVNGWEEKLADESELSREEREIMGVFRERGEMCMAEVEKLLKRKDVYVAVRALLEKEIIGIKESVDDLFKPKVERWVRWKRKFSSEELDGILDGLKRAKAQYKMLCDWVYYSDEHHVECLPRTEFVQKIGNSVAALKGLCERGVLEVIVREVSRLEVSEEEVGEVHALSEAQEKVLGDILGCYWEKDCVLLQGVTSSGKTEIYIHLIQETLRQGKQVLYLLPEIALTVQIVKRLRRVFGDQVGVYHSGMADSARAEMWRKQNGTNPYPVVLGVRSSVFLPYQRLGLVIVDEEHESSYKQKEPAPRYNGRDAAIMLGKMSGAKILLGSATPSFESYQNALSGKYGFVQLTTRYGEVMMPELLFVDMKEYRRKKMMKGCFTPVLYEEMKRVLENGMQVILFQNRRGYSTYLQCDRCGSILKCKHCDVSMTYYRYRNTLNCHYCGSLRAVPAVCQDCGQGHYVNRTPGTERIEEDVKQYFPEARVARMDLDVISNKAKFRALIDDFESGNLDVLIGTQMVSKGLDFERVKLVGVMDADSLVGFPDFRAEERAYDMLMQVSGRSGRKGERGKVVIQVVDRQNRVYQLVGKEDYHGFYTLLSREREMFNYPPFSRLIQIELRHVDEVVLRNAANELARQMRERLERRVCGPAEPDVSRVRKMYRIQILIKAEQGLSLSKLKIFLKQKCDELAKTPVGKGVRVYFDVDPL</sequence>
<comment type="cofactor">
    <cofactor evidence="12">
        <name>Zn(2+)</name>
        <dbReference type="ChEBI" id="CHEBI:29105"/>
    </cofactor>
    <text evidence="12">Binds 2 zinc ions per subunit.</text>
</comment>
<dbReference type="Pfam" id="PF17764">
    <property type="entry name" value="PriA_3primeBD"/>
    <property type="match status" value="1"/>
</dbReference>
<keyword evidence="16" id="KW-1185">Reference proteome</keyword>
<dbReference type="OrthoDB" id="9759544at2"/>
<dbReference type="InterPro" id="IPR041236">
    <property type="entry name" value="PriA_C"/>
</dbReference>
<keyword evidence="5 12" id="KW-0378">Hydrolase</keyword>
<dbReference type="GO" id="GO:1990077">
    <property type="term" value="C:primosome complex"/>
    <property type="evidence" value="ECO:0007669"/>
    <property type="project" value="UniProtKB-UniRule"/>
</dbReference>
<dbReference type="InterPro" id="IPR041222">
    <property type="entry name" value="PriA_3primeBD"/>
</dbReference>
<dbReference type="CDD" id="cd17929">
    <property type="entry name" value="DEXHc_priA"/>
    <property type="match status" value="1"/>
</dbReference>
<evidence type="ECO:0000313" key="16">
    <source>
        <dbReference type="Proteomes" id="UP000270673"/>
    </source>
</evidence>
<feature type="binding site" evidence="12">
    <location>
        <position position="528"/>
    </location>
    <ligand>
        <name>Zn(2+)</name>
        <dbReference type="ChEBI" id="CHEBI:29105"/>
        <label>1</label>
    </ligand>
</feature>
<protein>
    <recommendedName>
        <fullName evidence="12">Replication restart protein PriA</fullName>
    </recommendedName>
    <alternativeName>
        <fullName evidence="12">ATP-dependent DNA helicase PriA</fullName>
        <ecNumber evidence="12">5.6.2.4</ecNumber>
    </alternativeName>
    <alternativeName>
        <fullName evidence="12">DNA 3'-5' helicase PriA</fullName>
    </alternativeName>
</protein>
<dbReference type="InterPro" id="IPR011545">
    <property type="entry name" value="DEAD/DEAH_box_helicase_dom"/>
</dbReference>
<dbReference type="SUPFAM" id="SSF52540">
    <property type="entry name" value="P-loop containing nucleoside triphosphate hydrolases"/>
    <property type="match status" value="2"/>
</dbReference>
<evidence type="ECO:0000256" key="12">
    <source>
        <dbReference type="HAMAP-Rule" id="MF_00983"/>
    </source>
</evidence>
<dbReference type="EC" id="5.6.2.4" evidence="12"/>
<evidence type="ECO:0000256" key="5">
    <source>
        <dbReference type="ARBA" id="ARBA00022801"/>
    </source>
</evidence>
<dbReference type="HAMAP" id="MF_00983">
    <property type="entry name" value="PriA"/>
    <property type="match status" value="1"/>
</dbReference>
<evidence type="ECO:0000256" key="8">
    <source>
        <dbReference type="ARBA" id="ARBA00022840"/>
    </source>
</evidence>
<comment type="catalytic activity">
    <reaction evidence="12">
        <text>Couples ATP hydrolysis with the unwinding of duplex DNA by translocating in the 3'-5' direction.</text>
        <dbReference type="EC" id="5.6.2.4"/>
    </reaction>
</comment>
<dbReference type="KEGG" id="buy:D8S85_20905"/>
<dbReference type="Gene3D" id="3.40.1440.60">
    <property type="entry name" value="PriA, 3(prime) DNA-binding domain"/>
    <property type="match status" value="1"/>
</dbReference>
<evidence type="ECO:0000259" key="13">
    <source>
        <dbReference type="PROSITE" id="PS51192"/>
    </source>
</evidence>
<feature type="binding site" evidence="12">
    <location>
        <position position="534"/>
    </location>
    <ligand>
        <name>Zn(2+)</name>
        <dbReference type="ChEBI" id="CHEBI:29105"/>
        <label>2</label>
    </ligand>
</feature>
<feature type="domain" description="Helicase ATP-binding" evidence="13">
    <location>
        <begin position="294"/>
        <end position="462"/>
    </location>
</feature>
<dbReference type="Pfam" id="PF00270">
    <property type="entry name" value="DEAD"/>
    <property type="match status" value="1"/>
</dbReference>
<dbReference type="AlphaFoldDB" id="A0A3S9VZ16"/>
<keyword evidence="9 12" id="KW-0238">DNA-binding</keyword>
<dbReference type="InterPro" id="IPR027417">
    <property type="entry name" value="P-loop_NTPase"/>
</dbReference>
<evidence type="ECO:0000256" key="1">
    <source>
        <dbReference type="ARBA" id="ARBA00022515"/>
    </source>
</evidence>
<dbReference type="GO" id="GO:0006302">
    <property type="term" value="P:double-strand break repair"/>
    <property type="evidence" value="ECO:0007669"/>
    <property type="project" value="InterPro"/>
</dbReference>
<dbReference type="GO" id="GO:0006270">
    <property type="term" value="P:DNA replication initiation"/>
    <property type="evidence" value="ECO:0007669"/>
    <property type="project" value="TreeGrafter"/>
</dbReference>
<evidence type="ECO:0000256" key="6">
    <source>
        <dbReference type="ARBA" id="ARBA00022806"/>
    </source>
</evidence>
<evidence type="ECO:0000256" key="11">
    <source>
        <dbReference type="ARBA" id="ARBA00048988"/>
    </source>
</evidence>
<dbReference type="FunFam" id="3.40.50.300:FF:000489">
    <property type="entry name" value="Primosome assembly protein PriA"/>
    <property type="match status" value="1"/>
</dbReference>
<evidence type="ECO:0000256" key="3">
    <source>
        <dbReference type="ARBA" id="ARBA00022723"/>
    </source>
</evidence>
<dbReference type="Pfam" id="PF00271">
    <property type="entry name" value="Helicase_C"/>
    <property type="match status" value="1"/>
</dbReference>
<proteinExistence type="inferred from homology"/>
<dbReference type="InterPro" id="IPR001650">
    <property type="entry name" value="Helicase_C-like"/>
</dbReference>
<accession>A0A3S9VZ16</accession>
<dbReference type="InterPro" id="IPR005259">
    <property type="entry name" value="PriA"/>
</dbReference>
<evidence type="ECO:0000313" key="15">
    <source>
        <dbReference type="EMBL" id="AZS31762.1"/>
    </source>
</evidence>
<dbReference type="Gene3D" id="3.40.50.300">
    <property type="entry name" value="P-loop containing nucleotide triphosphate hydrolases"/>
    <property type="match status" value="2"/>
</dbReference>
<dbReference type="PANTHER" id="PTHR30580:SF0">
    <property type="entry name" value="PRIMOSOMAL PROTEIN N"/>
    <property type="match status" value="1"/>
</dbReference>
<gene>
    <name evidence="12 15" type="primary">priA</name>
    <name evidence="15" type="ORF">D8S85_20905</name>
</gene>
<dbReference type="GO" id="GO:0043138">
    <property type="term" value="F:3'-5' DNA helicase activity"/>
    <property type="evidence" value="ECO:0007669"/>
    <property type="project" value="UniProtKB-EC"/>
</dbReference>
<dbReference type="Proteomes" id="UP000270673">
    <property type="component" value="Chromosome"/>
</dbReference>
<dbReference type="RefSeq" id="WP_106624184.1">
    <property type="nucleotide sequence ID" value="NZ_CP032819.1"/>
</dbReference>
<dbReference type="PROSITE" id="PS51192">
    <property type="entry name" value="HELICASE_ATP_BIND_1"/>
    <property type="match status" value="1"/>
</dbReference>
<name>A0A3S9VZ16_9BACT</name>
<dbReference type="InterPro" id="IPR040498">
    <property type="entry name" value="PriA_CRR"/>
</dbReference>
<dbReference type="PANTHER" id="PTHR30580">
    <property type="entry name" value="PRIMOSOMAL PROTEIN N"/>
    <property type="match status" value="1"/>
</dbReference>
<keyword evidence="2 12" id="KW-0235">DNA replication</keyword>
<dbReference type="SMART" id="SM00490">
    <property type="entry name" value="HELICc"/>
    <property type="match status" value="1"/>
</dbReference>
<feature type="binding site" evidence="12">
    <location>
        <position position="552"/>
    </location>
    <ligand>
        <name>Zn(2+)</name>
        <dbReference type="ChEBI" id="CHEBI:29105"/>
        <label>2</label>
    </ligand>
</feature>
<evidence type="ECO:0000256" key="9">
    <source>
        <dbReference type="ARBA" id="ARBA00023125"/>
    </source>
</evidence>
<dbReference type="Pfam" id="PF18074">
    <property type="entry name" value="PriA_C"/>
    <property type="match status" value="1"/>
</dbReference>
<feature type="domain" description="Helicase C-terminal" evidence="14">
    <location>
        <begin position="560"/>
        <end position="717"/>
    </location>
</feature>
<dbReference type="GO" id="GO:0003677">
    <property type="term" value="F:DNA binding"/>
    <property type="evidence" value="ECO:0007669"/>
    <property type="project" value="UniProtKB-UniRule"/>
</dbReference>
<dbReference type="GO" id="GO:0016887">
    <property type="term" value="F:ATP hydrolysis activity"/>
    <property type="evidence" value="ECO:0007669"/>
    <property type="project" value="RHEA"/>
</dbReference>
<dbReference type="NCBIfam" id="TIGR00595">
    <property type="entry name" value="priA"/>
    <property type="match status" value="1"/>
</dbReference>
<evidence type="ECO:0000256" key="2">
    <source>
        <dbReference type="ARBA" id="ARBA00022705"/>
    </source>
</evidence>
<dbReference type="PROSITE" id="PS51194">
    <property type="entry name" value="HELICASE_CTER"/>
    <property type="match status" value="1"/>
</dbReference>
<evidence type="ECO:0000256" key="7">
    <source>
        <dbReference type="ARBA" id="ARBA00022833"/>
    </source>
</evidence>
<dbReference type="InterPro" id="IPR042115">
    <property type="entry name" value="PriA_3primeBD_sf"/>
</dbReference>
<comment type="function">
    <text evidence="12">Initiates the restart of stalled replication forks, which reloads the replicative helicase on sites other than the origin of replication. Recognizes and binds to abandoned replication forks and remodels them to uncover a helicase loading site. Promotes assembly of the primosome at these replication forks.</text>
</comment>
<feature type="binding site" evidence="12">
    <location>
        <position position="525"/>
    </location>
    <ligand>
        <name>Zn(2+)</name>
        <dbReference type="ChEBI" id="CHEBI:29105"/>
        <label>1</label>
    </ligand>
</feature>
<dbReference type="SMART" id="SM00487">
    <property type="entry name" value="DEXDc"/>
    <property type="match status" value="1"/>
</dbReference>
<keyword evidence="3 12" id="KW-0479">Metal-binding</keyword>
<keyword evidence="8 12" id="KW-0067">ATP-binding</keyword>
<dbReference type="EMBL" id="CP032819">
    <property type="protein sequence ID" value="AZS31762.1"/>
    <property type="molecule type" value="Genomic_DNA"/>
</dbReference>
<keyword evidence="7 12" id="KW-0862">Zinc</keyword>
<keyword evidence="10 12" id="KW-0413">Isomerase</keyword>
<feature type="binding site" evidence="12">
    <location>
        <position position="568"/>
    </location>
    <ligand>
        <name>Zn(2+)</name>
        <dbReference type="ChEBI" id="CHEBI:29105"/>
        <label>1</label>
    </ligand>
</feature>
<dbReference type="Pfam" id="PF18319">
    <property type="entry name" value="Zn_ribbon_PriA"/>
    <property type="match status" value="1"/>
</dbReference>
<feature type="binding site" evidence="12">
    <location>
        <position position="537"/>
    </location>
    <ligand>
        <name>Zn(2+)</name>
        <dbReference type="ChEBI" id="CHEBI:29105"/>
        <label>2</label>
    </ligand>
</feature>
<keyword evidence="6 12" id="KW-0347">Helicase</keyword>
<evidence type="ECO:0000259" key="14">
    <source>
        <dbReference type="PROSITE" id="PS51194"/>
    </source>
</evidence>
<evidence type="ECO:0000256" key="10">
    <source>
        <dbReference type="ARBA" id="ARBA00023235"/>
    </source>
</evidence>
<dbReference type="GO" id="GO:0006310">
    <property type="term" value="P:DNA recombination"/>
    <property type="evidence" value="ECO:0007669"/>
    <property type="project" value="InterPro"/>
</dbReference>
<feature type="binding site" evidence="12">
    <location>
        <position position="555"/>
    </location>
    <ligand>
        <name>Zn(2+)</name>
        <dbReference type="ChEBI" id="CHEBI:29105"/>
        <label>2</label>
    </ligand>
</feature>
<dbReference type="GO" id="GO:0008270">
    <property type="term" value="F:zinc ion binding"/>
    <property type="evidence" value="ECO:0007669"/>
    <property type="project" value="UniProtKB-UniRule"/>
</dbReference>
<feature type="binding site" evidence="12">
    <location>
        <position position="565"/>
    </location>
    <ligand>
        <name>Zn(2+)</name>
        <dbReference type="ChEBI" id="CHEBI:29105"/>
        <label>1</label>
    </ligand>
</feature>
<comment type="catalytic activity">
    <reaction evidence="11 12">
        <text>ATP + H2O = ADP + phosphate + H(+)</text>
        <dbReference type="Rhea" id="RHEA:13065"/>
        <dbReference type="ChEBI" id="CHEBI:15377"/>
        <dbReference type="ChEBI" id="CHEBI:15378"/>
        <dbReference type="ChEBI" id="CHEBI:30616"/>
        <dbReference type="ChEBI" id="CHEBI:43474"/>
        <dbReference type="ChEBI" id="CHEBI:456216"/>
        <dbReference type="EC" id="5.6.2.4"/>
    </reaction>
</comment>